<comment type="caution">
    <text evidence="2">Lacks conserved residue(s) required for the propagation of feature annotation.</text>
</comment>
<dbReference type="SUPFAM" id="SSF52151">
    <property type="entry name" value="FabD/lysophospholipase-like"/>
    <property type="match status" value="1"/>
</dbReference>
<dbReference type="Pfam" id="PF01734">
    <property type="entry name" value="Patatin"/>
    <property type="match status" value="1"/>
</dbReference>
<dbReference type="PROSITE" id="PS51635">
    <property type="entry name" value="PNPLA"/>
    <property type="match status" value="1"/>
</dbReference>
<evidence type="ECO:0000313" key="4">
    <source>
        <dbReference type="EMBL" id="MFC4160322.1"/>
    </source>
</evidence>
<accession>A0ABV8MQ81</accession>
<evidence type="ECO:0000259" key="3">
    <source>
        <dbReference type="PROSITE" id="PS51635"/>
    </source>
</evidence>
<evidence type="ECO:0000256" key="2">
    <source>
        <dbReference type="PROSITE-ProRule" id="PRU01161"/>
    </source>
</evidence>
<gene>
    <name evidence="4" type="ORF">ACFOW7_13330</name>
</gene>
<keyword evidence="5" id="KW-1185">Reference proteome</keyword>
<dbReference type="RefSeq" id="WP_378165028.1">
    <property type="nucleotide sequence ID" value="NZ_JBHSBU010000001.1"/>
</dbReference>
<dbReference type="InterPro" id="IPR002641">
    <property type="entry name" value="PNPLA_dom"/>
</dbReference>
<keyword evidence="1" id="KW-0443">Lipid metabolism</keyword>
<dbReference type="Proteomes" id="UP001595791">
    <property type="component" value="Unassembled WGS sequence"/>
</dbReference>
<dbReference type="EMBL" id="JBHSBU010000001">
    <property type="protein sequence ID" value="MFC4160322.1"/>
    <property type="molecule type" value="Genomic_DNA"/>
</dbReference>
<feature type="domain" description="PNPLA" evidence="3">
    <location>
        <begin position="13"/>
        <end position="230"/>
    </location>
</feature>
<protein>
    <submittedName>
        <fullName evidence="4">Patatin-like phospholipase family protein</fullName>
    </submittedName>
</protein>
<dbReference type="InterPro" id="IPR016035">
    <property type="entry name" value="Acyl_Trfase/lysoPLipase"/>
</dbReference>
<comment type="caution">
    <text evidence="4">The sequence shown here is derived from an EMBL/GenBank/DDBJ whole genome shotgun (WGS) entry which is preliminary data.</text>
</comment>
<evidence type="ECO:0000256" key="1">
    <source>
        <dbReference type="ARBA" id="ARBA00023098"/>
    </source>
</evidence>
<proteinExistence type="predicted"/>
<evidence type="ECO:0000313" key="5">
    <source>
        <dbReference type="Proteomes" id="UP001595791"/>
    </source>
</evidence>
<dbReference type="Gene3D" id="3.40.1090.10">
    <property type="entry name" value="Cytosolic phospholipase A2 catalytic domain"/>
    <property type="match status" value="1"/>
</dbReference>
<sequence length="359" mass="40089">MLSSSSRGSGNALVIGGGAPNSTYMAGALAAFAAAGVEFDVISASGAGALIGLLYLAPRRADPLSALAATVDFGVADPIYRLFPVNYKVFHKPGALAEQFRACLPPRWPLWPGYGEEWLHLCNDWLQLSLSSWCPSDLGWHSQGMCAHVPFVADVVDFDRLRESRTRFYLHAFNLTRRQMVLWDQHQLDERRFRAAMSYPFLYPPYRLDGELYYEGAAFECLNYRGVLAALDDGLAIDNIVVLDVLGHTKLLREPRNLWDAYVLSIVAPLVFTAQRDTELFDLRHNRDRHGRRLRQLIEVPFVASEEQCREALDWNRDNLRRLYQLGYEAGLACAARHGEALGLGPAPGQAEVQPLALA</sequence>
<organism evidence="4 5">
    <name type="scientific">Chitinimonas lacunae</name>
    <dbReference type="NCBI Taxonomy" id="1963018"/>
    <lineage>
        <taxon>Bacteria</taxon>
        <taxon>Pseudomonadati</taxon>
        <taxon>Pseudomonadota</taxon>
        <taxon>Betaproteobacteria</taxon>
        <taxon>Neisseriales</taxon>
        <taxon>Chitinibacteraceae</taxon>
        <taxon>Chitinimonas</taxon>
    </lineage>
</organism>
<name>A0ABV8MQ81_9NEIS</name>
<reference evidence="5" key="1">
    <citation type="journal article" date="2019" name="Int. J. Syst. Evol. Microbiol.">
        <title>The Global Catalogue of Microorganisms (GCM) 10K type strain sequencing project: providing services to taxonomists for standard genome sequencing and annotation.</title>
        <authorList>
            <consortium name="The Broad Institute Genomics Platform"/>
            <consortium name="The Broad Institute Genome Sequencing Center for Infectious Disease"/>
            <person name="Wu L."/>
            <person name="Ma J."/>
        </authorList>
    </citation>
    <scope>NUCLEOTIDE SEQUENCE [LARGE SCALE GENOMIC DNA]</scope>
    <source>
        <strain evidence="5">LMG 29894</strain>
    </source>
</reference>